<dbReference type="FunFam" id="1.10.510.10:FF:000021">
    <property type="entry name" value="Serine/threonine protein kinase"/>
    <property type="match status" value="1"/>
</dbReference>
<dbReference type="PROSITE" id="PS00107">
    <property type="entry name" value="PROTEIN_KINASE_ATP"/>
    <property type="match status" value="1"/>
</dbReference>
<dbReference type="PROSITE" id="PS50011">
    <property type="entry name" value="PROTEIN_KINASE_DOM"/>
    <property type="match status" value="1"/>
</dbReference>
<dbReference type="InterPro" id="IPR011009">
    <property type="entry name" value="Kinase-like_dom_sf"/>
</dbReference>
<dbReference type="PANTHER" id="PTHR43289">
    <property type="entry name" value="MITOGEN-ACTIVATED PROTEIN KINASE KINASE KINASE 20-RELATED"/>
    <property type="match status" value="1"/>
</dbReference>
<dbReference type="EC" id="2.7.11.1" evidence="1"/>
<dbReference type="RefSeq" id="WP_272459564.1">
    <property type="nucleotide sequence ID" value="NZ_JAGTJJ010000049.1"/>
</dbReference>
<dbReference type="InterPro" id="IPR008271">
    <property type="entry name" value="Ser/Thr_kinase_AS"/>
</dbReference>
<dbReference type="InterPro" id="IPR017441">
    <property type="entry name" value="Protein_kinase_ATP_BS"/>
</dbReference>
<dbReference type="CDD" id="cd14014">
    <property type="entry name" value="STKc_PknB_like"/>
    <property type="match status" value="1"/>
</dbReference>
<sequence length="504" mass="52692">MSSDSEMELPVRAGDVIAGKYRVDRVLGVGGMGAVVAAEHTDLEQRVAIKFMLEAAAKNEVGKKRFLREAQAATKLRSEHVTRMLDFGTLDDGVPYLVMELLEGKDLDEMIRAAGKLPIEEACEVVLQTCEALAEAHGRGIVHRDIKPANLFVTRRADGSPAVKVLDFGIAKHQDPAALDGTALTRSNALLGSPMYMSLEQFRAAREVDARSDIWSIGVVLYKALTGTMPFVADSLGALIMVLMTEDPEPPGQRREDLPAELGEVVLRCLQKDPADRFQSVAELADALAPFVPERSRALLDRIHAHLAGPRAPQSLPPEAPAGKTGHPSPGQTTGASLGKKERSSGGTTGEGARPSGGGERLSTQAMGKTASTWSQTQMGAPHRSGKWFVLTGAVALLLGIVGTRLLGGREEKTMTAEPPRPPAIETPAPAVTLAPAPSATVAPPQTAETAAAPPSTSAAPSASVAAAPKVAAPVKTGTTKPAATETPSAAPTTGLVPDFGGRK</sequence>
<keyword evidence="9" id="KW-1133">Transmembrane helix</keyword>
<feature type="transmembrane region" description="Helical" evidence="9">
    <location>
        <begin position="388"/>
        <end position="407"/>
    </location>
</feature>
<dbReference type="Proteomes" id="UP001151081">
    <property type="component" value="Unassembled WGS sequence"/>
</dbReference>
<evidence type="ECO:0000259" key="10">
    <source>
        <dbReference type="PROSITE" id="PS50011"/>
    </source>
</evidence>
<feature type="compositionally biased region" description="Gly residues" evidence="8">
    <location>
        <begin position="347"/>
        <end position="360"/>
    </location>
</feature>
<dbReference type="GO" id="GO:0005524">
    <property type="term" value="F:ATP binding"/>
    <property type="evidence" value="ECO:0007669"/>
    <property type="project" value="UniProtKB-UniRule"/>
</dbReference>
<evidence type="ECO:0000256" key="7">
    <source>
        <dbReference type="PROSITE-ProRule" id="PRU10141"/>
    </source>
</evidence>
<evidence type="ECO:0000256" key="2">
    <source>
        <dbReference type="ARBA" id="ARBA00022527"/>
    </source>
</evidence>
<keyword evidence="9" id="KW-0472">Membrane</keyword>
<dbReference type="SMART" id="SM00220">
    <property type="entry name" value="S_TKc"/>
    <property type="match status" value="1"/>
</dbReference>
<proteinExistence type="predicted"/>
<accession>A0A9X3XEJ2</accession>
<reference evidence="11 12" key="1">
    <citation type="submission" date="2021-04" db="EMBL/GenBank/DDBJ databases">
        <title>Genome analysis of Polyangium sp.</title>
        <authorList>
            <person name="Li Y."/>
            <person name="Wang J."/>
        </authorList>
    </citation>
    <scope>NUCLEOTIDE SEQUENCE [LARGE SCALE GENOMIC DNA]</scope>
    <source>
        <strain evidence="11 12">SDU14</strain>
    </source>
</reference>
<feature type="binding site" evidence="7">
    <location>
        <position position="58"/>
    </location>
    <ligand>
        <name>ATP</name>
        <dbReference type="ChEBI" id="CHEBI:30616"/>
    </ligand>
</feature>
<gene>
    <name evidence="11" type="ORF">KEG57_42415</name>
</gene>
<feature type="region of interest" description="Disordered" evidence="8">
    <location>
        <begin position="438"/>
        <end position="504"/>
    </location>
</feature>
<name>A0A9X3XEJ2_9BACT</name>
<comment type="caution">
    <text evidence="11">The sequence shown here is derived from an EMBL/GenBank/DDBJ whole genome shotgun (WGS) entry which is preliminary data.</text>
</comment>
<keyword evidence="12" id="KW-1185">Reference proteome</keyword>
<evidence type="ECO:0000313" key="11">
    <source>
        <dbReference type="EMBL" id="MDC3987198.1"/>
    </source>
</evidence>
<dbReference type="InterPro" id="IPR000719">
    <property type="entry name" value="Prot_kinase_dom"/>
</dbReference>
<keyword evidence="4 7" id="KW-0547">Nucleotide-binding</keyword>
<evidence type="ECO:0000256" key="1">
    <source>
        <dbReference type="ARBA" id="ARBA00012513"/>
    </source>
</evidence>
<keyword evidence="6 7" id="KW-0067">ATP-binding</keyword>
<keyword evidence="9" id="KW-0812">Transmembrane</keyword>
<evidence type="ECO:0000313" key="12">
    <source>
        <dbReference type="Proteomes" id="UP001151081"/>
    </source>
</evidence>
<dbReference type="PROSITE" id="PS00108">
    <property type="entry name" value="PROTEIN_KINASE_ST"/>
    <property type="match status" value="1"/>
</dbReference>
<feature type="compositionally biased region" description="Polar residues" evidence="8">
    <location>
        <begin position="362"/>
        <end position="379"/>
    </location>
</feature>
<keyword evidence="3" id="KW-0808">Transferase</keyword>
<organism evidence="11 12">
    <name type="scientific">Polyangium jinanense</name>
    <dbReference type="NCBI Taxonomy" id="2829994"/>
    <lineage>
        <taxon>Bacteria</taxon>
        <taxon>Pseudomonadati</taxon>
        <taxon>Myxococcota</taxon>
        <taxon>Polyangia</taxon>
        <taxon>Polyangiales</taxon>
        <taxon>Polyangiaceae</taxon>
        <taxon>Polyangium</taxon>
    </lineage>
</organism>
<dbReference type="Gene3D" id="3.30.200.20">
    <property type="entry name" value="Phosphorylase Kinase, domain 1"/>
    <property type="match status" value="1"/>
</dbReference>
<evidence type="ECO:0000256" key="9">
    <source>
        <dbReference type="SAM" id="Phobius"/>
    </source>
</evidence>
<dbReference type="EMBL" id="JAGTJJ010000049">
    <property type="protein sequence ID" value="MDC3987198.1"/>
    <property type="molecule type" value="Genomic_DNA"/>
</dbReference>
<feature type="region of interest" description="Disordered" evidence="8">
    <location>
        <begin position="309"/>
        <end position="380"/>
    </location>
</feature>
<keyword evidence="2 11" id="KW-0723">Serine/threonine-protein kinase</keyword>
<feature type="compositionally biased region" description="Low complexity" evidence="8">
    <location>
        <begin position="438"/>
        <end position="494"/>
    </location>
</feature>
<dbReference type="GO" id="GO:0004674">
    <property type="term" value="F:protein serine/threonine kinase activity"/>
    <property type="evidence" value="ECO:0007669"/>
    <property type="project" value="UniProtKB-KW"/>
</dbReference>
<feature type="domain" description="Protein kinase" evidence="10">
    <location>
        <begin position="21"/>
        <end position="292"/>
    </location>
</feature>
<protein>
    <recommendedName>
        <fullName evidence="1">non-specific serine/threonine protein kinase</fullName>
        <ecNumber evidence="1">2.7.11.1</ecNumber>
    </recommendedName>
</protein>
<dbReference type="PANTHER" id="PTHR43289:SF6">
    <property type="entry name" value="SERINE_THREONINE-PROTEIN KINASE NEKL-3"/>
    <property type="match status" value="1"/>
</dbReference>
<evidence type="ECO:0000256" key="8">
    <source>
        <dbReference type="SAM" id="MobiDB-lite"/>
    </source>
</evidence>
<dbReference type="Pfam" id="PF00069">
    <property type="entry name" value="Pkinase"/>
    <property type="match status" value="1"/>
</dbReference>
<dbReference type="AlphaFoldDB" id="A0A9X3XEJ2"/>
<dbReference type="Gene3D" id="1.10.510.10">
    <property type="entry name" value="Transferase(Phosphotransferase) domain 1"/>
    <property type="match status" value="1"/>
</dbReference>
<evidence type="ECO:0000256" key="5">
    <source>
        <dbReference type="ARBA" id="ARBA00022777"/>
    </source>
</evidence>
<dbReference type="SUPFAM" id="SSF56112">
    <property type="entry name" value="Protein kinase-like (PK-like)"/>
    <property type="match status" value="1"/>
</dbReference>
<evidence type="ECO:0000256" key="4">
    <source>
        <dbReference type="ARBA" id="ARBA00022741"/>
    </source>
</evidence>
<evidence type="ECO:0000256" key="6">
    <source>
        <dbReference type="ARBA" id="ARBA00022840"/>
    </source>
</evidence>
<evidence type="ECO:0000256" key="3">
    <source>
        <dbReference type="ARBA" id="ARBA00022679"/>
    </source>
</evidence>
<keyword evidence="5 11" id="KW-0418">Kinase</keyword>